<dbReference type="Gramene" id="PSS03000">
    <property type="protein sequence ID" value="PSS03000"/>
    <property type="gene ID" value="CEY00_Acc21382"/>
</dbReference>
<dbReference type="GO" id="GO:0009653">
    <property type="term" value="P:anatomical structure morphogenesis"/>
    <property type="evidence" value="ECO:0007669"/>
    <property type="project" value="UniProtKB-ARBA"/>
</dbReference>
<dbReference type="InterPro" id="IPR017441">
    <property type="entry name" value="Protein_kinase_ATP_BS"/>
</dbReference>
<evidence type="ECO:0000256" key="6">
    <source>
        <dbReference type="ARBA" id="ARBA00022553"/>
    </source>
</evidence>
<evidence type="ECO:0000256" key="21">
    <source>
        <dbReference type="PROSITE-ProRule" id="PRU10141"/>
    </source>
</evidence>
<dbReference type="FunFam" id="1.10.510.10:FF:000358">
    <property type="entry name" value="Putative leucine-rich repeat receptor-like serine/threonine-protein kinase"/>
    <property type="match status" value="1"/>
</dbReference>
<dbReference type="Pfam" id="PF00069">
    <property type="entry name" value="Pkinase"/>
    <property type="match status" value="1"/>
</dbReference>
<dbReference type="InterPro" id="IPR008271">
    <property type="entry name" value="Ser/Thr_kinase_AS"/>
</dbReference>
<evidence type="ECO:0000256" key="14">
    <source>
        <dbReference type="ARBA" id="ARBA00022840"/>
    </source>
</evidence>
<keyword evidence="9 22" id="KW-0812">Transmembrane</keyword>
<dbReference type="Gene3D" id="3.30.200.20">
    <property type="entry name" value="Phosphorylase Kinase, domain 1"/>
    <property type="match status" value="1"/>
</dbReference>
<dbReference type="Pfam" id="PF00560">
    <property type="entry name" value="LRR_1"/>
    <property type="match status" value="8"/>
</dbReference>
<keyword evidence="16 22" id="KW-0472">Membrane</keyword>
<dbReference type="EMBL" id="NKQK01000019">
    <property type="protein sequence ID" value="PSS03000.1"/>
    <property type="molecule type" value="Genomic_DNA"/>
</dbReference>
<comment type="catalytic activity">
    <reaction evidence="19">
        <text>L-threonyl-[protein] + ATP = O-phospho-L-threonyl-[protein] + ADP + H(+)</text>
        <dbReference type="Rhea" id="RHEA:46608"/>
        <dbReference type="Rhea" id="RHEA-COMP:11060"/>
        <dbReference type="Rhea" id="RHEA-COMP:11605"/>
        <dbReference type="ChEBI" id="CHEBI:15378"/>
        <dbReference type="ChEBI" id="CHEBI:30013"/>
        <dbReference type="ChEBI" id="CHEBI:30616"/>
        <dbReference type="ChEBI" id="CHEBI:61977"/>
        <dbReference type="ChEBI" id="CHEBI:456216"/>
        <dbReference type="EC" id="2.7.11.1"/>
    </reaction>
</comment>
<dbReference type="GO" id="GO:0005524">
    <property type="term" value="F:ATP binding"/>
    <property type="evidence" value="ECO:0007669"/>
    <property type="project" value="UniProtKB-UniRule"/>
</dbReference>
<feature type="domain" description="Protein kinase" evidence="24">
    <location>
        <begin position="692"/>
        <end position="972"/>
    </location>
</feature>
<dbReference type="SMART" id="SM00220">
    <property type="entry name" value="S_TKc"/>
    <property type="match status" value="1"/>
</dbReference>
<dbReference type="GO" id="GO:0051707">
    <property type="term" value="P:response to other organism"/>
    <property type="evidence" value="ECO:0007669"/>
    <property type="project" value="UniProtKB-ARBA"/>
</dbReference>
<feature type="chain" id="PRO_5015362183" description="non-specific serine/threonine protein kinase" evidence="23">
    <location>
        <begin position="23"/>
        <end position="983"/>
    </location>
</feature>
<dbReference type="InterPro" id="IPR013210">
    <property type="entry name" value="LRR_N_plant-typ"/>
</dbReference>
<dbReference type="SUPFAM" id="SSF52058">
    <property type="entry name" value="L domain-like"/>
    <property type="match status" value="2"/>
</dbReference>
<evidence type="ECO:0000256" key="20">
    <source>
        <dbReference type="ARBA" id="ARBA00048679"/>
    </source>
</evidence>
<proteinExistence type="inferred from homology"/>
<dbReference type="FunFam" id="3.30.200.20:FF:000661">
    <property type="entry name" value="Serine-threonine protein kinase plant-type"/>
    <property type="match status" value="1"/>
</dbReference>
<dbReference type="SUPFAM" id="SSF56112">
    <property type="entry name" value="Protein kinase-like (PK-like)"/>
    <property type="match status" value="1"/>
</dbReference>
<reference evidence="26" key="2">
    <citation type="journal article" date="2018" name="BMC Genomics">
        <title>A manually annotated Actinidia chinensis var. chinensis (kiwifruit) genome highlights the challenges associated with draft genomes and gene prediction in plants.</title>
        <authorList>
            <person name="Pilkington S.M."/>
            <person name="Crowhurst R."/>
            <person name="Hilario E."/>
            <person name="Nardozza S."/>
            <person name="Fraser L."/>
            <person name="Peng Y."/>
            <person name="Gunaseelan K."/>
            <person name="Simpson R."/>
            <person name="Tahir J."/>
            <person name="Deroles S.C."/>
            <person name="Templeton K."/>
            <person name="Luo Z."/>
            <person name="Davy M."/>
            <person name="Cheng C."/>
            <person name="McNeilage M."/>
            <person name="Scaglione D."/>
            <person name="Liu Y."/>
            <person name="Zhang Q."/>
            <person name="Datson P."/>
            <person name="De Silva N."/>
            <person name="Gardiner S.E."/>
            <person name="Bassett H."/>
            <person name="Chagne D."/>
            <person name="McCallum J."/>
            <person name="Dzierzon H."/>
            <person name="Deng C."/>
            <person name="Wang Y.Y."/>
            <person name="Barron L."/>
            <person name="Manako K."/>
            <person name="Bowen J."/>
            <person name="Foster T.M."/>
            <person name="Erridge Z.A."/>
            <person name="Tiffin H."/>
            <person name="Waite C.N."/>
            <person name="Davies K.M."/>
            <person name="Grierson E.P."/>
            <person name="Laing W.A."/>
            <person name="Kirk R."/>
            <person name="Chen X."/>
            <person name="Wood M."/>
            <person name="Montefiori M."/>
            <person name="Brummell D.A."/>
            <person name="Schwinn K.E."/>
            <person name="Catanach A."/>
            <person name="Fullerton C."/>
            <person name="Li D."/>
            <person name="Meiyalaghan S."/>
            <person name="Nieuwenhuizen N."/>
            <person name="Read N."/>
            <person name="Prakash R."/>
            <person name="Hunter D."/>
            <person name="Zhang H."/>
            <person name="McKenzie M."/>
            <person name="Knabel M."/>
            <person name="Harris A."/>
            <person name="Allan A.C."/>
            <person name="Gleave A."/>
            <person name="Chen A."/>
            <person name="Janssen B.J."/>
            <person name="Plunkett B."/>
            <person name="Ampomah-Dwamena C."/>
            <person name="Voogd C."/>
            <person name="Leif D."/>
            <person name="Lafferty D."/>
            <person name="Souleyre E.J.F."/>
            <person name="Varkonyi-Gasic E."/>
            <person name="Gambi F."/>
            <person name="Hanley J."/>
            <person name="Yao J.L."/>
            <person name="Cheung J."/>
            <person name="David K.M."/>
            <person name="Warren B."/>
            <person name="Marsh K."/>
            <person name="Snowden K.C."/>
            <person name="Lin-Wang K."/>
            <person name="Brian L."/>
            <person name="Martinez-Sanchez M."/>
            <person name="Wang M."/>
            <person name="Ileperuma N."/>
            <person name="Macnee N."/>
            <person name="Campin R."/>
            <person name="McAtee P."/>
            <person name="Drummond R.S.M."/>
            <person name="Espley R.V."/>
            <person name="Ireland H.S."/>
            <person name="Wu R."/>
            <person name="Atkinson R.G."/>
            <person name="Karunairetnam S."/>
            <person name="Bulley S."/>
            <person name="Chunkath S."/>
            <person name="Hanley Z."/>
            <person name="Storey R."/>
            <person name="Thrimawithana A.H."/>
            <person name="Thomson S."/>
            <person name="David C."/>
            <person name="Testolin R."/>
            <person name="Huang H."/>
            <person name="Hellens R.P."/>
            <person name="Schaffer R.J."/>
        </authorList>
    </citation>
    <scope>NUCLEOTIDE SEQUENCE [LARGE SCALE GENOMIC DNA]</scope>
    <source>
        <strain evidence="26">cv. Red5</strain>
    </source>
</reference>
<dbReference type="PROSITE" id="PS00108">
    <property type="entry name" value="PROTEIN_KINASE_ST"/>
    <property type="match status" value="1"/>
</dbReference>
<dbReference type="Proteomes" id="UP000241394">
    <property type="component" value="Chromosome LG19"/>
</dbReference>
<comment type="catalytic activity">
    <reaction evidence="20">
        <text>L-seryl-[protein] + ATP = O-phospho-L-seryl-[protein] + ADP + H(+)</text>
        <dbReference type="Rhea" id="RHEA:17989"/>
        <dbReference type="Rhea" id="RHEA-COMP:9863"/>
        <dbReference type="Rhea" id="RHEA-COMP:11604"/>
        <dbReference type="ChEBI" id="CHEBI:15378"/>
        <dbReference type="ChEBI" id="CHEBI:29999"/>
        <dbReference type="ChEBI" id="CHEBI:30616"/>
        <dbReference type="ChEBI" id="CHEBI:83421"/>
        <dbReference type="ChEBI" id="CHEBI:456216"/>
        <dbReference type="EC" id="2.7.11.1"/>
    </reaction>
</comment>
<name>A0A2R6Q6W0_ACTCC</name>
<comment type="similarity">
    <text evidence="2">Belongs to the protein kinase superfamily. Ser/Thr protein kinase family.</text>
</comment>
<dbReference type="PANTHER" id="PTHR27008:SF585">
    <property type="entry name" value="PROTEIN KINASE DOMAIN-CONTAINING PROTEIN"/>
    <property type="match status" value="1"/>
</dbReference>
<dbReference type="InterPro" id="IPR000719">
    <property type="entry name" value="Prot_kinase_dom"/>
</dbReference>
<evidence type="ECO:0000256" key="10">
    <source>
        <dbReference type="ARBA" id="ARBA00022729"/>
    </source>
</evidence>
<dbReference type="InterPro" id="IPR001611">
    <property type="entry name" value="Leu-rich_rpt"/>
</dbReference>
<sequence>MKIGTLFLFLATKLLMRYLVACLSMTIPNITTDQSALLALKSSLILDPNSILVKNWTTRTSVCNWIGVVCGHRHKRVIALNIPSMGLVGTLPPNLGNLSFLVQLNMYNNSFYGHLPKDLAKLRRLKFFNVRLNNLGGQMPLWFGWLRNLQFLLLGNNSFTGKIPLEIGNLRDLRRLDMNFNQLTGTIPPHIFNISSLELIALSGTGLSGNLPADMCYGVPQLKFLNLSWNKLSGEVPPSLHRCSELEILLLSDNNFTGSITSGFGNLTKLECLYLGKNYIQGSLPSGIGNCTNLKQIYLTYNNFAGSIPQEIGKLHNLEELDISGNSLSDPIPSSIFNMSTLQSLSLAANNLSGYLPSNIGDWLPNLSGLYLDENSLTGVIPNSLSNASKLDSLALAFNSFTGYMPNTLDKLELLQLLSFGENNLTSKSSVLEPSLMNCKHLRTLWIGGNPLNVILPDTIGNLSYLESLAADNCEFMGNIPRAIGNLSNLIAIDLQNNDLYGVVNRIDISRNQLSGEIPSSIGSLQNLINLSLAHNRFQGLIPPSFASLRSLEFLDLSQNNLSGAIPETLQRLSYLKYLNLSFNKLEGEIPETGPFANFTAQSFIGNKALCGVPRFQVQPCTSAHHRSKKSIVLVAYILPISAAILLTLVSVIALTRCHKGKTRIPNQENLFPWMASERFSHQQLLRATSGFAECNLIGKGSFSSVYKGALSDGRMVAIKVFDLEMEGSLKSFDVECEVMRNVRHRNLIKVIGSCSNLDFKALVMDYMPSGSLEKWLHNPGYCLDILQRMNIMIDVASALGYLHHGYSTPVVHCDVKPSNVLLDEDMVAHLSDYGIAKLFSNEESTVQTETIGTIGYIPPEYGSEGIVSTKGDVYSYGVMLLETFSRKKPIDEMFVEEMSLKQWVNNSLHQESIKVIDANILTNNDEHFVVKGQCIKSIMELALSCCADSPEERVNLENVIATLEKIKFEFLSKIHGAEKEAN</sequence>
<dbReference type="SMART" id="SM00369">
    <property type="entry name" value="LRR_TYP"/>
    <property type="match status" value="7"/>
</dbReference>
<dbReference type="OMA" id="APEYGQN"/>
<dbReference type="GO" id="GO:0005886">
    <property type="term" value="C:plasma membrane"/>
    <property type="evidence" value="ECO:0007669"/>
    <property type="project" value="UniProtKB-SubCell"/>
</dbReference>
<evidence type="ECO:0000256" key="4">
    <source>
        <dbReference type="ARBA" id="ARBA00022475"/>
    </source>
</evidence>
<dbReference type="InterPro" id="IPR003591">
    <property type="entry name" value="Leu-rich_rpt_typical-subtyp"/>
</dbReference>
<protein>
    <recommendedName>
        <fullName evidence="3">non-specific serine/threonine protein kinase</fullName>
        <ecNumber evidence="3">2.7.11.1</ecNumber>
    </recommendedName>
</protein>
<keyword evidence="15 22" id="KW-1133">Transmembrane helix</keyword>
<keyword evidence="4" id="KW-1003">Cell membrane</keyword>
<reference evidence="25 26" key="1">
    <citation type="submission" date="2017-07" db="EMBL/GenBank/DDBJ databases">
        <title>An improved, manually edited Actinidia chinensis var. chinensis (kiwifruit) genome highlights the challenges associated with draft genomes and gene prediction in plants.</title>
        <authorList>
            <person name="Pilkington S."/>
            <person name="Crowhurst R."/>
            <person name="Hilario E."/>
            <person name="Nardozza S."/>
            <person name="Fraser L."/>
            <person name="Peng Y."/>
            <person name="Gunaseelan K."/>
            <person name="Simpson R."/>
            <person name="Tahir J."/>
            <person name="Deroles S."/>
            <person name="Templeton K."/>
            <person name="Luo Z."/>
            <person name="Davy M."/>
            <person name="Cheng C."/>
            <person name="Mcneilage M."/>
            <person name="Scaglione D."/>
            <person name="Liu Y."/>
            <person name="Zhang Q."/>
            <person name="Datson P."/>
            <person name="De Silva N."/>
            <person name="Gardiner S."/>
            <person name="Bassett H."/>
            <person name="Chagne D."/>
            <person name="Mccallum J."/>
            <person name="Dzierzon H."/>
            <person name="Deng C."/>
            <person name="Wang Y.-Y."/>
            <person name="Barron N."/>
            <person name="Manako K."/>
            <person name="Bowen J."/>
            <person name="Foster T."/>
            <person name="Erridge Z."/>
            <person name="Tiffin H."/>
            <person name="Waite C."/>
            <person name="Davies K."/>
            <person name="Grierson E."/>
            <person name="Laing W."/>
            <person name="Kirk R."/>
            <person name="Chen X."/>
            <person name="Wood M."/>
            <person name="Montefiori M."/>
            <person name="Brummell D."/>
            <person name="Schwinn K."/>
            <person name="Catanach A."/>
            <person name="Fullerton C."/>
            <person name="Li D."/>
            <person name="Meiyalaghan S."/>
            <person name="Nieuwenhuizen N."/>
            <person name="Read N."/>
            <person name="Prakash R."/>
            <person name="Hunter D."/>
            <person name="Zhang H."/>
            <person name="Mckenzie M."/>
            <person name="Knabel M."/>
            <person name="Harris A."/>
            <person name="Allan A."/>
            <person name="Chen A."/>
            <person name="Janssen B."/>
            <person name="Plunkett B."/>
            <person name="Dwamena C."/>
            <person name="Voogd C."/>
            <person name="Leif D."/>
            <person name="Lafferty D."/>
            <person name="Souleyre E."/>
            <person name="Varkonyi-Gasic E."/>
            <person name="Gambi F."/>
            <person name="Hanley J."/>
            <person name="Yao J.-L."/>
            <person name="Cheung J."/>
            <person name="David K."/>
            <person name="Warren B."/>
            <person name="Marsh K."/>
            <person name="Snowden K."/>
            <person name="Lin-Wang K."/>
            <person name="Brian L."/>
            <person name="Martinez-Sanchez M."/>
            <person name="Wang M."/>
            <person name="Ileperuma N."/>
            <person name="Macnee N."/>
            <person name="Campin R."/>
            <person name="Mcatee P."/>
            <person name="Drummond R."/>
            <person name="Espley R."/>
            <person name="Ireland H."/>
            <person name="Wu R."/>
            <person name="Atkinson R."/>
            <person name="Karunairetnam S."/>
            <person name="Bulley S."/>
            <person name="Chunkath S."/>
            <person name="Hanley Z."/>
            <person name="Storey R."/>
            <person name="Thrimawithana A."/>
            <person name="Thomson S."/>
            <person name="David C."/>
            <person name="Testolin R."/>
        </authorList>
    </citation>
    <scope>NUCLEOTIDE SEQUENCE [LARGE SCALE GENOMIC DNA]</scope>
    <source>
        <strain evidence="26">cv. Red5</strain>
        <tissue evidence="25">Young leaf</tissue>
    </source>
</reference>
<keyword evidence="17 25" id="KW-0675">Receptor</keyword>
<evidence type="ECO:0000256" key="16">
    <source>
        <dbReference type="ARBA" id="ARBA00023136"/>
    </source>
</evidence>
<evidence type="ECO:0000256" key="2">
    <source>
        <dbReference type="ARBA" id="ARBA00008684"/>
    </source>
</evidence>
<keyword evidence="8" id="KW-0808">Transferase</keyword>
<keyword evidence="12 21" id="KW-0547">Nucleotide-binding</keyword>
<evidence type="ECO:0000256" key="8">
    <source>
        <dbReference type="ARBA" id="ARBA00022679"/>
    </source>
</evidence>
<dbReference type="Gene3D" id="3.80.10.10">
    <property type="entry name" value="Ribonuclease Inhibitor"/>
    <property type="match status" value="4"/>
</dbReference>
<evidence type="ECO:0000256" key="11">
    <source>
        <dbReference type="ARBA" id="ARBA00022737"/>
    </source>
</evidence>
<evidence type="ECO:0000256" key="3">
    <source>
        <dbReference type="ARBA" id="ARBA00012513"/>
    </source>
</evidence>
<evidence type="ECO:0000256" key="1">
    <source>
        <dbReference type="ARBA" id="ARBA00004162"/>
    </source>
</evidence>
<evidence type="ECO:0000256" key="7">
    <source>
        <dbReference type="ARBA" id="ARBA00022614"/>
    </source>
</evidence>
<evidence type="ECO:0000259" key="24">
    <source>
        <dbReference type="PROSITE" id="PS50011"/>
    </source>
</evidence>
<evidence type="ECO:0000256" key="17">
    <source>
        <dbReference type="ARBA" id="ARBA00023170"/>
    </source>
</evidence>
<comment type="subcellular location">
    <subcellularLocation>
        <location evidence="1">Cell membrane</location>
        <topology evidence="1">Single-pass membrane protein</topology>
    </subcellularLocation>
</comment>
<evidence type="ECO:0000313" key="26">
    <source>
        <dbReference type="Proteomes" id="UP000241394"/>
    </source>
</evidence>
<dbReference type="InterPro" id="IPR032675">
    <property type="entry name" value="LRR_dom_sf"/>
</dbReference>
<feature type="transmembrane region" description="Helical" evidence="22">
    <location>
        <begin position="632"/>
        <end position="655"/>
    </location>
</feature>
<evidence type="ECO:0000256" key="22">
    <source>
        <dbReference type="SAM" id="Phobius"/>
    </source>
</evidence>
<evidence type="ECO:0000313" key="25">
    <source>
        <dbReference type="EMBL" id="PSS03000.1"/>
    </source>
</evidence>
<dbReference type="STRING" id="1590841.A0A2R6Q6W0"/>
<evidence type="ECO:0000256" key="23">
    <source>
        <dbReference type="SAM" id="SignalP"/>
    </source>
</evidence>
<dbReference type="AlphaFoldDB" id="A0A2R6Q6W0"/>
<dbReference type="FunFam" id="3.80.10.10:FF:000095">
    <property type="entry name" value="LRR receptor-like serine/threonine-protein kinase GSO1"/>
    <property type="match status" value="2"/>
</dbReference>
<dbReference type="PROSITE" id="PS00107">
    <property type="entry name" value="PROTEIN_KINASE_ATP"/>
    <property type="match status" value="1"/>
</dbReference>
<keyword evidence="18" id="KW-0325">Glycoprotein</keyword>
<keyword evidence="11" id="KW-0677">Repeat</keyword>
<evidence type="ECO:0000256" key="13">
    <source>
        <dbReference type="ARBA" id="ARBA00022777"/>
    </source>
</evidence>
<dbReference type="InterPro" id="IPR011009">
    <property type="entry name" value="Kinase-like_dom_sf"/>
</dbReference>
<dbReference type="InterPro" id="IPR051809">
    <property type="entry name" value="Plant_receptor-like_S/T_kinase"/>
</dbReference>
<dbReference type="EC" id="2.7.11.1" evidence="3"/>
<keyword evidence="26" id="KW-1185">Reference proteome</keyword>
<keyword evidence="5" id="KW-0723">Serine/threonine-protein kinase</keyword>
<dbReference type="GO" id="GO:0006952">
    <property type="term" value="P:defense response"/>
    <property type="evidence" value="ECO:0007669"/>
    <property type="project" value="UniProtKB-ARBA"/>
</dbReference>
<dbReference type="Pfam" id="PF08263">
    <property type="entry name" value="LRRNT_2"/>
    <property type="match status" value="1"/>
</dbReference>
<evidence type="ECO:0000256" key="9">
    <source>
        <dbReference type="ARBA" id="ARBA00022692"/>
    </source>
</evidence>
<dbReference type="GO" id="GO:0099402">
    <property type="term" value="P:plant organ development"/>
    <property type="evidence" value="ECO:0007669"/>
    <property type="project" value="UniProtKB-ARBA"/>
</dbReference>
<keyword evidence="13 25" id="KW-0418">Kinase</keyword>
<feature type="binding site" evidence="21">
    <location>
        <position position="720"/>
    </location>
    <ligand>
        <name>ATP</name>
        <dbReference type="ChEBI" id="CHEBI:30616"/>
    </ligand>
</feature>
<dbReference type="PANTHER" id="PTHR27008">
    <property type="entry name" value="OS04G0122200 PROTEIN"/>
    <property type="match status" value="1"/>
</dbReference>
<feature type="signal peptide" evidence="23">
    <location>
        <begin position="1"/>
        <end position="22"/>
    </location>
</feature>
<evidence type="ECO:0000256" key="19">
    <source>
        <dbReference type="ARBA" id="ARBA00047899"/>
    </source>
</evidence>
<organism evidence="25 26">
    <name type="scientific">Actinidia chinensis var. chinensis</name>
    <name type="common">Chinese soft-hair kiwi</name>
    <dbReference type="NCBI Taxonomy" id="1590841"/>
    <lineage>
        <taxon>Eukaryota</taxon>
        <taxon>Viridiplantae</taxon>
        <taxon>Streptophyta</taxon>
        <taxon>Embryophyta</taxon>
        <taxon>Tracheophyta</taxon>
        <taxon>Spermatophyta</taxon>
        <taxon>Magnoliopsida</taxon>
        <taxon>eudicotyledons</taxon>
        <taxon>Gunneridae</taxon>
        <taxon>Pentapetalae</taxon>
        <taxon>asterids</taxon>
        <taxon>Ericales</taxon>
        <taxon>Actinidiaceae</taxon>
        <taxon>Actinidia</taxon>
    </lineage>
</organism>
<evidence type="ECO:0000256" key="15">
    <source>
        <dbReference type="ARBA" id="ARBA00022989"/>
    </source>
</evidence>
<evidence type="ECO:0000256" key="18">
    <source>
        <dbReference type="ARBA" id="ARBA00023180"/>
    </source>
</evidence>
<dbReference type="Pfam" id="PF13855">
    <property type="entry name" value="LRR_8"/>
    <property type="match status" value="2"/>
</dbReference>
<accession>A0A2R6Q6W0</accession>
<dbReference type="GO" id="GO:0004674">
    <property type="term" value="F:protein serine/threonine kinase activity"/>
    <property type="evidence" value="ECO:0007669"/>
    <property type="project" value="UniProtKB-KW"/>
</dbReference>
<keyword evidence="7" id="KW-0433">Leucine-rich repeat</keyword>
<keyword evidence="6" id="KW-0597">Phosphoprotein</keyword>
<dbReference type="PRINTS" id="PR00019">
    <property type="entry name" value="LEURICHRPT"/>
</dbReference>
<evidence type="ECO:0000256" key="5">
    <source>
        <dbReference type="ARBA" id="ARBA00022527"/>
    </source>
</evidence>
<dbReference type="InParanoid" id="A0A2R6Q6W0"/>
<keyword evidence="14 21" id="KW-0067">ATP-binding</keyword>
<keyword evidence="10 23" id="KW-0732">Signal</keyword>
<dbReference type="PROSITE" id="PS50011">
    <property type="entry name" value="PROTEIN_KINASE_DOM"/>
    <property type="match status" value="1"/>
</dbReference>
<dbReference type="OrthoDB" id="676979at2759"/>
<evidence type="ECO:0000256" key="12">
    <source>
        <dbReference type="ARBA" id="ARBA00022741"/>
    </source>
</evidence>
<comment type="caution">
    <text evidence="25">The sequence shown here is derived from an EMBL/GenBank/DDBJ whole genome shotgun (WGS) entry which is preliminary data.</text>
</comment>
<dbReference type="CDD" id="cd14066">
    <property type="entry name" value="STKc_IRAK"/>
    <property type="match status" value="1"/>
</dbReference>
<gene>
    <name evidence="25" type="ORF">CEY00_Acc21382</name>
</gene>
<dbReference type="FunFam" id="3.80.10.10:FF:000400">
    <property type="entry name" value="Nuclear pore complex protein NUP107"/>
    <property type="match status" value="1"/>
</dbReference>
<dbReference type="Gene3D" id="1.10.510.10">
    <property type="entry name" value="Transferase(Phosphotransferase) domain 1"/>
    <property type="match status" value="1"/>
</dbReference>